<protein>
    <submittedName>
        <fullName evidence="1">Uncharacterized protein</fullName>
    </submittedName>
</protein>
<gene>
    <name evidence="1" type="ORF">TRM7557_00864</name>
</gene>
<dbReference type="EMBL" id="CYSD01000014">
    <property type="protein sequence ID" value="CUH76367.1"/>
    <property type="molecule type" value="Genomic_DNA"/>
</dbReference>
<sequence>MTYEKREAVLLDVARLVWKHDITIADFYGMMGADLEEGKLESDQEVSMLAGILTGWKNRPEA</sequence>
<name>A0A0P1G3V2_9RHOB</name>
<dbReference type="AlphaFoldDB" id="A0A0P1G3V2"/>
<organism evidence="1 2">
    <name type="scientific">Tritonibacter multivorans</name>
    <dbReference type="NCBI Taxonomy" id="928856"/>
    <lineage>
        <taxon>Bacteria</taxon>
        <taxon>Pseudomonadati</taxon>
        <taxon>Pseudomonadota</taxon>
        <taxon>Alphaproteobacteria</taxon>
        <taxon>Rhodobacterales</taxon>
        <taxon>Paracoccaceae</taxon>
        <taxon>Tritonibacter</taxon>
    </lineage>
</organism>
<evidence type="ECO:0000313" key="1">
    <source>
        <dbReference type="EMBL" id="CUH76367.1"/>
    </source>
</evidence>
<dbReference type="RefSeq" id="WP_058288996.1">
    <property type="nucleotide sequence ID" value="NZ_CYSD01000014.1"/>
</dbReference>
<reference evidence="1 2" key="1">
    <citation type="submission" date="2015-09" db="EMBL/GenBank/DDBJ databases">
        <authorList>
            <consortium name="Swine Surveillance"/>
        </authorList>
    </citation>
    <scope>NUCLEOTIDE SEQUENCE [LARGE SCALE GENOMIC DNA]</scope>
    <source>
        <strain evidence="1 2">CECT 7557</strain>
    </source>
</reference>
<evidence type="ECO:0000313" key="2">
    <source>
        <dbReference type="Proteomes" id="UP000052022"/>
    </source>
</evidence>
<dbReference type="OrthoDB" id="7889173at2"/>
<keyword evidence="2" id="KW-1185">Reference proteome</keyword>
<dbReference type="Proteomes" id="UP000052022">
    <property type="component" value="Unassembled WGS sequence"/>
</dbReference>
<proteinExistence type="predicted"/>
<dbReference type="STRING" id="928856.SAMN04488049_11263"/>
<accession>A0A0P1G3V2</accession>